<evidence type="ECO:0000256" key="2">
    <source>
        <dbReference type="PROSITE-ProRule" id="PRU00317"/>
    </source>
</evidence>
<dbReference type="GeneID" id="89987997"/>
<gene>
    <name evidence="6" type="ORF">IAS62_001222</name>
</gene>
<evidence type="ECO:0000259" key="5">
    <source>
        <dbReference type="PROSITE" id="PS50303"/>
    </source>
</evidence>
<dbReference type="InterPro" id="IPR001313">
    <property type="entry name" value="Pumilio_RNA-bd_rpt"/>
</dbReference>
<feature type="region of interest" description="Disordered" evidence="3">
    <location>
        <begin position="1"/>
        <end position="86"/>
    </location>
</feature>
<dbReference type="SMART" id="SM00025">
    <property type="entry name" value="Pumilio"/>
    <property type="match status" value="4"/>
</dbReference>
<dbReference type="InterPro" id="IPR016024">
    <property type="entry name" value="ARM-type_fold"/>
</dbReference>
<dbReference type="PANTHER" id="PTHR12537">
    <property type="entry name" value="RNA BINDING PROTEIN PUMILIO-RELATED"/>
    <property type="match status" value="1"/>
</dbReference>
<evidence type="ECO:0000256" key="3">
    <source>
        <dbReference type="SAM" id="MobiDB-lite"/>
    </source>
</evidence>
<dbReference type="InterPro" id="IPR002014">
    <property type="entry name" value="VHS_dom"/>
</dbReference>
<dbReference type="SUPFAM" id="SSF48371">
    <property type="entry name" value="ARM repeat"/>
    <property type="match status" value="1"/>
</dbReference>
<dbReference type="PROSITE" id="PS50179">
    <property type="entry name" value="VHS"/>
    <property type="match status" value="1"/>
</dbReference>
<sequence length="585" mass="65076">MAFQPFSPWIPPSIASSSILQGRPNFSTREEFLNNVPNSRSSTDSTPPNAQQYTKTLSPPPPDYSNWKAKGPSPSQPHEILPPKFSSPFLPGLDIGPWSPPATQHQGRGFQGRSTPDVEERLVLADAKIQQLTLENRRLRQFIVNNYKDQQMSLPLESTVFEMKDSLSDSTTMSNSSFRQGHQHITDAFRADPFAEEDSSTEKSVVYSAPQVVVHSVVQGTFNFTAMPTHLIRAIVWTLAYCQPKNNHESTGLKTAVKALTARFGVSDSSESSAILTKSIIDWAKPLCYTSCGNYLCQQLLERGTLEDKKAFLNQISDDIVPIASNKFGTHVLCKAINLKELEEPVASALFKYGVYESMQTGARRLWREYLEKCRQARNLDVFQKQFASNRVNREMVGRWADLACTNEHGSISVQQVFEVFGSFESMIPCFQEILADIAHISNNQFGHFAITKLVSYPNFYKQTCEAIINSYPPVATTHHGVNLAKIALTEGGRASFVKYVEAICRQDDGRTPGIVTIATSSTGKAHLTFVMSCLTPSEHVRVRSTCRTYSTTLRNCQSGNDLLRALGIMHSTSTKHRNAGISNV</sequence>
<dbReference type="Proteomes" id="UP001432216">
    <property type="component" value="Chromosome 2"/>
</dbReference>
<proteinExistence type="predicted"/>
<evidence type="ECO:0000313" key="6">
    <source>
        <dbReference type="EMBL" id="WVO19932.1"/>
    </source>
</evidence>
<protein>
    <recommendedName>
        <fullName evidence="8">PUM-HD domain-containing protein</fullName>
    </recommendedName>
</protein>
<feature type="compositionally biased region" description="Polar residues" evidence="3">
    <location>
        <begin position="35"/>
        <end position="57"/>
    </location>
</feature>
<organism evidence="6 7">
    <name type="scientific">Cryptococcus decagattii</name>
    <dbReference type="NCBI Taxonomy" id="1859122"/>
    <lineage>
        <taxon>Eukaryota</taxon>
        <taxon>Fungi</taxon>
        <taxon>Dikarya</taxon>
        <taxon>Basidiomycota</taxon>
        <taxon>Agaricomycotina</taxon>
        <taxon>Tremellomycetes</taxon>
        <taxon>Tremellales</taxon>
        <taxon>Cryptococcaceae</taxon>
        <taxon>Cryptococcus</taxon>
        <taxon>Cryptococcus gattii species complex</taxon>
    </lineage>
</organism>
<evidence type="ECO:0000313" key="7">
    <source>
        <dbReference type="Proteomes" id="UP001432216"/>
    </source>
</evidence>
<feature type="domain" description="PUM-HD" evidence="5">
    <location>
        <begin position="213"/>
        <end position="571"/>
    </location>
</feature>
<dbReference type="PROSITE" id="PS50302">
    <property type="entry name" value="PUM"/>
    <property type="match status" value="1"/>
</dbReference>
<evidence type="ECO:0000259" key="4">
    <source>
        <dbReference type="PROSITE" id="PS50179"/>
    </source>
</evidence>
<dbReference type="PROSITE" id="PS50303">
    <property type="entry name" value="PUM_HD"/>
    <property type="match status" value="1"/>
</dbReference>
<name>A0ABZ2ANJ7_9TREE</name>
<dbReference type="EMBL" id="CP143807">
    <property type="protein sequence ID" value="WVO19932.1"/>
    <property type="molecule type" value="Genomic_DNA"/>
</dbReference>
<feature type="domain" description="VHS" evidence="4">
    <location>
        <begin position="239"/>
        <end position="308"/>
    </location>
</feature>
<dbReference type="RefSeq" id="XP_064719172.1">
    <property type="nucleotide sequence ID" value="XM_064863100.1"/>
</dbReference>
<keyword evidence="7" id="KW-1185">Reference proteome</keyword>
<reference evidence="6 7" key="1">
    <citation type="submission" date="2024-01" db="EMBL/GenBank/DDBJ databases">
        <title>Comparative genomics of Cryptococcus and Kwoniella reveals pathogenesis evolution and contrasting modes of karyotype evolution via chromosome fusion or intercentromeric recombination.</title>
        <authorList>
            <person name="Coelho M.A."/>
            <person name="David-Palma M."/>
            <person name="Shea T."/>
            <person name="Bowers K."/>
            <person name="McGinley-Smith S."/>
            <person name="Mohammad A.W."/>
            <person name="Gnirke A."/>
            <person name="Yurkov A.M."/>
            <person name="Nowrousian M."/>
            <person name="Sun S."/>
            <person name="Cuomo C.A."/>
            <person name="Heitman J."/>
        </authorList>
    </citation>
    <scope>NUCLEOTIDE SEQUENCE [LARGE SCALE GENOMIC DNA]</scope>
    <source>
        <strain evidence="6 7">7685027</strain>
    </source>
</reference>
<evidence type="ECO:0000256" key="1">
    <source>
        <dbReference type="ARBA" id="ARBA00022737"/>
    </source>
</evidence>
<feature type="repeat" description="Pumilio" evidence="2">
    <location>
        <begin position="315"/>
        <end position="352"/>
    </location>
</feature>
<dbReference type="InterPro" id="IPR033133">
    <property type="entry name" value="PUM-HD"/>
</dbReference>
<dbReference type="Gene3D" id="1.25.10.10">
    <property type="entry name" value="Leucine-rich Repeat Variant"/>
    <property type="match status" value="1"/>
</dbReference>
<keyword evidence="1" id="KW-0677">Repeat</keyword>
<evidence type="ECO:0008006" key="8">
    <source>
        <dbReference type="Google" id="ProtNLM"/>
    </source>
</evidence>
<accession>A0ABZ2ANJ7</accession>
<dbReference type="InterPro" id="IPR011989">
    <property type="entry name" value="ARM-like"/>
</dbReference>